<name>A0A2K8KA52_9RHOB</name>
<evidence type="ECO:0000313" key="2">
    <source>
        <dbReference type="Proteomes" id="UP000228948"/>
    </source>
</evidence>
<dbReference type="AlphaFoldDB" id="A0A2K8KA52"/>
<organism evidence="1 2">
    <name type="scientific">Roseinatronobacter bogoriensis subsp. barguzinensis</name>
    <dbReference type="NCBI Taxonomy" id="441209"/>
    <lineage>
        <taxon>Bacteria</taxon>
        <taxon>Pseudomonadati</taxon>
        <taxon>Pseudomonadota</taxon>
        <taxon>Alphaproteobacteria</taxon>
        <taxon>Rhodobacterales</taxon>
        <taxon>Paracoccaceae</taxon>
        <taxon>Roseinatronobacter</taxon>
    </lineage>
</organism>
<accession>A0A2K8KA52</accession>
<gene>
    <name evidence="1" type="ORF">BG454_01980</name>
</gene>
<dbReference type="Proteomes" id="UP000228948">
    <property type="component" value="Chromosome"/>
</dbReference>
<proteinExistence type="predicted"/>
<dbReference type="STRING" id="441209.GCA_001870665_00834"/>
<reference evidence="1 2" key="1">
    <citation type="submission" date="2017-11" db="EMBL/GenBank/DDBJ databases">
        <title>Revised Sequence and Annotation of the Rhodobaca barguzinensis strain alga05 Genome.</title>
        <authorList>
            <person name="Kopejtka K."/>
            <person name="Tomasch J.M."/>
            <person name="Bunk B."/>
            <person name="Koblizek M."/>
        </authorList>
    </citation>
    <scope>NUCLEOTIDE SEQUENCE [LARGE SCALE GENOMIC DNA]</scope>
    <source>
        <strain evidence="2">alga05</strain>
    </source>
</reference>
<sequence length="65" mass="7540">MWKEKPMFQFLSEVSTPKASEPKMPFMSFGKAKAKAEPDERVNTRIDLLSENLDARLPDRGYIKH</sequence>
<dbReference type="EMBL" id="CP024899">
    <property type="protein sequence ID" value="ATX64753.1"/>
    <property type="molecule type" value="Genomic_DNA"/>
</dbReference>
<dbReference type="KEGG" id="rbg:BG454_01980"/>
<keyword evidence="2" id="KW-1185">Reference proteome</keyword>
<protein>
    <submittedName>
        <fullName evidence="1">Uncharacterized protein</fullName>
    </submittedName>
</protein>
<evidence type="ECO:0000313" key="1">
    <source>
        <dbReference type="EMBL" id="ATX64753.1"/>
    </source>
</evidence>